<evidence type="ECO:0000313" key="3">
    <source>
        <dbReference type="EMBL" id="KAJ0394413.1"/>
    </source>
</evidence>
<evidence type="ECO:0000256" key="2">
    <source>
        <dbReference type="SAM" id="SignalP"/>
    </source>
</evidence>
<dbReference type="Proteomes" id="UP001209570">
    <property type="component" value="Unassembled WGS sequence"/>
</dbReference>
<keyword evidence="4" id="KW-1185">Reference proteome</keyword>
<name>A0AAD5LVB2_PYTIN</name>
<organism evidence="3 4">
    <name type="scientific">Pythium insidiosum</name>
    <name type="common">Pythiosis disease agent</name>
    <dbReference type="NCBI Taxonomy" id="114742"/>
    <lineage>
        <taxon>Eukaryota</taxon>
        <taxon>Sar</taxon>
        <taxon>Stramenopiles</taxon>
        <taxon>Oomycota</taxon>
        <taxon>Peronosporomycetes</taxon>
        <taxon>Pythiales</taxon>
        <taxon>Pythiaceae</taxon>
        <taxon>Pythium</taxon>
    </lineage>
</organism>
<sequence length="704" mass="73415">MLPALVVRLSLLAAAAAASSPLRLLSTPEAPSVQCWKLFASSSGAVTTLQTAGGIGCPVQVDFPPVSTALKPLDTVPLVWTARLLSASETTNDIGMPLPPNASVPDIAATYARTCGASSASACDLTAPPETATPRQTGAFNSNGDPKPFFSLKDMSFPLAGDVAVAAVVEIKNDLNPAVTYLFAATRVLSVKSSNTSSDPLERGVVRCRMTRQSALEPQLDAAASVSVSSSCELGLTLAPLPVVRPTERVAVSWTATLERNRGRQMTLPSPLATATVDGKDVEVVSAVVKLCANESRCDEYSNPIELLTAGAAAPTSFRDGVASFTSDGLVVPTEGWHLAMLHVVLAGSNRRFDFTYYFDVVATAADTSAAVDATRLAADGSAVYCWSVLAPAQSDAKAQVTSRSVVAAGENSDCPFSLALALPAVVEVDAKLEAAAAVTLTQRESSSQTAFPGFQLSSVYDADAQALVSVPSVRLFACDAASPCSPFAADASRTLLFSSTGRNLSADGKAELSGARAKFPAGGNFTVLALAVLPSGAHRLDVATLTRVRVVPPASAVQTVAASDSKSSNTALYVGVSVGCLVLVAAGVVVVRWFREHRRRRYVDKVPGVGVFAGAFSPSKPRSRDIPTATRCSFSSDGSFSFIRAERSPVGVVQRLGTDEESLSYDPYARPSFTDMAGDETNLSFVFSEADLPSAKSSERYDI</sequence>
<proteinExistence type="predicted"/>
<accession>A0AAD5LVB2</accession>
<keyword evidence="1" id="KW-0472">Membrane</keyword>
<feature type="transmembrane region" description="Helical" evidence="1">
    <location>
        <begin position="572"/>
        <end position="595"/>
    </location>
</feature>
<evidence type="ECO:0000256" key="1">
    <source>
        <dbReference type="SAM" id="Phobius"/>
    </source>
</evidence>
<evidence type="ECO:0000313" key="4">
    <source>
        <dbReference type="Proteomes" id="UP001209570"/>
    </source>
</evidence>
<gene>
    <name evidence="3" type="ORF">P43SY_010281</name>
</gene>
<dbReference type="EMBL" id="JAKCXM010000412">
    <property type="protein sequence ID" value="KAJ0394413.1"/>
    <property type="molecule type" value="Genomic_DNA"/>
</dbReference>
<protein>
    <submittedName>
        <fullName evidence="3">Uncharacterized protein</fullName>
    </submittedName>
</protein>
<reference evidence="3" key="1">
    <citation type="submission" date="2021-12" db="EMBL/GenBank/DDBJ databases">
        <title>Prjna785345.</title>
        <authorList>
            <person name="Rujirawat T."/>
            <person name="Krajaejun T."/>
        </authorList>
    </citation>
    <scope>NUCLEOTIDE SEQUENCE</scope>
    <source>
        <strain evidence="3">Pi057C3</strain>
    </source>
</reference>
<keyword evidence="2" id="KW-0732">Signal</keyword>
<comment type="caution">
    <text evidence="3">The sequence shown here is derived from an EMBL/GenBank/DDBJ whole genome shotgun (WGS) entry which is preliminary data.</text>
</comment>
<keyword evidence="1" id="KW-0812">Transmembrane</keyword>
<feature type="signal peptide" evidence="2">
    <location>
        <begin position="1"/>
        <end position="18"/>
    </location>
</feature>
<keyword evidence="1" id="KW-1133">Transmembrane helix</keyword>
<feature type="chain" id="PRO_5042028593" evidence="2">
    <location>
        <begin position="19"/>
        <end position="704"/>
    </location>
</feature>
<dbReference type="AlphaFoldDB" id="A0AAD5LVB2"/>